<sequence>MLQPSQVRRLHWRSDKEFCRIYEEGVWGGMMKLANADDPGGTTKSGTENFARSRLLEPHLRTQLELDASVLYGSMSPFASGCPTLVDGRAPLHWDTNLNFNRWLSSYYAIVLGFVRDVVSSSDVNCVLEVIQIFNAVNKVSPFFPSGNEVKSDKELLVYSVANFIFGVSFWHSGDQASLREHAGNTDVVRRPRCPGPHECTLSKDEFASTIQSWGDWYKQFMWSGTFLDFIPHPLRDATLMGVTYDFPEELQTHVRRLKSALKTKEQALLEERINVMTLEKVVTVVKEF</sequence>
<dbReference type="AlphaFoldDB" id="A0A139AJD8"/>
<dbReference type="OrthoDB" id="2171730at2759"/>
<dbReference type="EMBL" id="KQ965750">
    <property type="protein sequence ID" value="KXS16859.1"/>
    <property type="molecule type" value="Genomic_DNA"/>
</dbReference>
<proteinExistence type="predicted"/>
<protein>
    <submittedName>
        <fullName evidence="1">Uncharacterized protein</fullName>
    </submittedName>
</protein>
<evidence type="ECO:0000313" key="2">
    <source>
        <dbReference type="Proteomes" id="UP000070544"/>
    </source>
</evidence>
<accession>A0A139AJD8</accession>
<organism evidence="1 2">
    <name type="scientific">Gonapodya prolifera (strain JEL478)</name>
    <name type="common">Monoblepharis prolifera</name>
    <dbReference type="NCBI Taxonomy" id="1344416"/>
    <lineage>
        <taxon>Eukaryota</taxon>
        <taxon>Fungi</taxon>
        <taxon>Fungi incertae sedis</taxon>
        <taxon>Chytridiomycota</taxon>
        <taxon>Chytridiomycota incertae sedis</taxon>
        <taxon>Monoblepharidomycetes</taxon>
        <taxon>Monoblepharidales</taxon>
        <taxon>Gonapodyaceae</taxon>
        <taxon>Gonapodya</taxon>
    </lineage>
</organism>
<evidence type="ECO:0000313" key="1">
    <source>
        <dbReference type="EMBL" id="KXS16859.1"/>
    </source>
</evidence>
<name>A0A139AJD8_GONPJ</name>
<keyword evidence="2" id="KW-1185">Reference proteome</keyword>
<gene>
    <name evidence="1" type="ORF">M427DRAFT_43381</name>
</gene>
<reference evidence="1 2" key="1">
    <citation type="journal article" date="2015" name="Genome Biol. Evol.">
        <title>Phylogenomic analyses indicate that early fungi evolved digesting cell walls of algal ancestors of land plants.</title>
        <authorList>
            <person name="Chang Y."/>
            <person name="Wang S."/>
            <person name="Sekimoto S."/>
            <person name="Aerts A.L."/>
            <person name="Choi C."/>
            <person name="Clum A."/>
            <person name="LaButti K.M."/>
            <person name="Lindquist E.A."/>
            <person name="Yee Ngan C."/>
            <person name="Ohm R.A."/>
            <person name="Salamov A.A."/>
            <person name="Grigoriev I.V."/>
            <person name="Spatafora J.W."/>
            <person name="Berbee M.L."/>
        </authorList>
    </citation>
    <scope>NUCLEOTIDE SEQUENCE [LARGE SCALE GENOMIC DNA]</scope>
    <source>
        <strain evidence="1 2">JEL478</strain>
    </source>
</reference>
<dbReference type="Proteomes" id="UP000070544">
    <property type="component" value="Unassembled WGS sequence"/>
</dbReference>